<feature type="domain" description="Histidine kinase" evidence="7">
    <location>
        <begin position="345"/>
        <end position="564"/>
    </location>
</feature>
<comment type="caution">
    <text evidence="8">The sequence shown here is derived from an EMBL/GenBank/DDBJ whole genome shotgun (WGS) entry which is preliminary data.</text>
</comment>
<keyword evidence="6" id="KW-0812">Transmembrane</keyword>
<evidence type="ECO:0000256" key="6">
    <source>
        <dbReference type="SAM" id="Phobius"/>
    </source>
</evidence>
<evidence type="ECO:0000256" key="5">
    <source>
        <dbReference type="ARBA" id="ARBA00022777"/>
    </source>
</evidence>
<reference evidence="8 9" key="1">
    <citation type="journal article" date="2017" name="Infect. Genet. Evol.">
        <title>Comparative genome analysis of fish pathogen Flavobacterium columnare reveals extensive sequence diversity within the species.</title>
        <authorList>
            <person name="Kayansamruaj P."/>
            <person name="Dong H.T."/>
            <person name="Hirono I."/>
            <person name="Kondo H."/>
            <person name="Senapin S."/>
            <person name="Rodkhum C."/>
        </authorList>
    </citation>
    <scope>NUCLEOTIDE SEQUENCE [LARGE SCALE GENOMIC DNA]</scope>
    <source>
        <strain evidence="8 9">1214</strain>
    </source>
</reference>
<evidence type="ECO:0000256" key="2">
    <source>
        <dbReference type="ARBA" id="ARBA00012438"/>
    </source>
</evidence>
<dbReference type="GO" id="GO:0000155">
    <property type="term" value="F:phosphorelay sensor kinase activity"/>
    <property type="evidence" value="ECO:0007669"/>
    <property type="project" value="InterPro"/>
</dbReference>
<feature type="transmembrane region" description="Helical" evidence="6">
    <location>
        <begin position="294"/>
        <end position="315"/>
    </location>
</feature>
<dbReference type="AlphaFoldDB" id="A0A2D0AHZ5"/>
<dbReference type="SUPFAM" id="SSF47384">
    <property type="entry name" value="Homodimeric domain of signal transducing histidine kinase"/>
    <property type="match status" value="1"/>
</dbReference>
<keyword evidence="5" id="KW-0418">Kinase</keyword>
<dbReference type="GO" id="GO:0009927">
    <property type="term" value="F:histidine phosphotransfer kinase activity"/>
    <property type="evidence" value="ECO:0007669"/>
    <property type="project" value="TreeGrafter"/>
</dbReference>
<dbReference type="CDD" id="cd00075">
    <property type="entry name" value="HATPase"/>
    <property type="match status" value="1"/>
</dbReference>
<dbReference type="InterPro" id="IPR004358">
    <property type="entry name" value="Sig_transdc_His_kin-like_C"/>
</dbReference>
<evidence type="ECO:0000313" key="8">
    <source>
        <dbReference type="EMBL" id="OWP79433.1"/>
    </source>
</evidence>
<dbReference type="InterPro" id="IPR036890">
    <property type="entry name" value="HATPase_C_sf"/>
</dbReference>
<organism evidence="8 9">
    <name type="scientific">Flavobacterium columnare</name>
    <dbReference type="NCBI Taxonomy" id="996"/>
    <lineage>
        <taxon>Bacteria</taxon>
        <taxon>Pseudomonadati</taxon>
        <taxon>Bacteroidota</taxon>
        <taxon>Flavobacteriia</taxon>
        <taxon>Flavobacteriales</taxon>
        <taxon>Flavobacteriaceae</taxon>
        <taxon>Flavobacterium</taxon>
    </lineage>
</organism>
<dbReference type="Proteomes" id="UP000198034">
    <property type="component" value="Unassembled WGS sequence"/>
</dbReference>
<comment type="catalytic activity">
    <reaction evidence="1">
        <text>ATP + protein L-histidine = ADP + protein N-phospho-L-histidine.</text>
        <dbReference type="EC" id="2.7.13.3"/>
    </reaction>
</comment>
<dbReference type="PANTHER" id="PTHR43047:SF72">
    <property type="entry name" value="OSMOSENSING HISTIDINE PROTEIN KINASE SLN1"/>
    <property type="match status" value="1"/>
</dbReference>
<dbReference type="Pfam" id="PF00512">
    <property type="entry name" value="HisKA"/>
    <property type="match status" value="1"/>
</dbReference>
<dbReference type="InterPro" id="IPR003661">
    <property type="entry name" value="HisK_dim/P_dom"/>
</dbReference>
<feature type="transmembrane region" description="Helical" evidence="6">
    <location>
        <begin position="9"/>
        <end position="27"/>
    </location>
</feature>
<dbReference type="PRINTS" id="PR00344">
    <property type="entry name" value="BCTRLSENSOR"/>
</dbReference>
<dbReference type="EMBL" id="MTCY01000003">
    <property type="protein sequence ID" value="OWP79433.1"/>
    <property type="molecule type" value="Genomic_DNA"/>
</dbReference>
<dbReference type="InterPro" id="IPR003594">
    <property type="entry name" value="HATPase_dom"/>
</dbReference>
<evidence type="ECO:0000256" key="1">
    <source>
        <dbReference type="ARBA" id="ARBA00000085"/>
    </source>
</evidence>
<dbReference type="SMART" id="SM00387">
    <property type="entry name" value="HATPase_c"/>
    <property type="match status" value="1"/>
</dbReference>
<dbReference type="Pfam" id="PF02518">
    <property type="entry name" value="HATPase_c"/>
    <property type="match status" value="1"/>
</dbReference>
<dbReference type="GO" id="GO:0005886">
    <property type="term" value="C:plasma membrane"/>
    <property type="evidence" value="ECO:0007669"/>
    <property type="project" value="TreeGrafter"/>
</dbReference>
<dbReference type="SMART" id="SM00388">
    <property type="entry name" value="HisKA"/>
    <property type="match status" value="1"/>
</dbReference>
<keyword evidence="6" id="KW-0472">Membrane</keyword>
<accession>A0A2D0AHZ5</accession>
<name>A0A2D0AHZ5_9FLAO</name>
<keyword evidence="4" id="KW-0808">Transferase</keyword>
<dbReference type="Gene3D" id="3.30.565.10">
    <property type="entry name" value="Histidine kinase-like ATPase, C-terminal domain"/>
    <property type="match status" value="1"/>
</dbReference>
<dbReference type="InterPro" id="IPR005467">
    <property type="entry name" value="His_kinase_dom"/>
</dbReference>
<dbReference type="Gene3D" id="1.10.287.130">
    <property type="match status" value="1"/>
</dbReference>
<evidence type="ECO:0000313" key="9">
    <source>
        <dbReference type="Proteomes" id="UP000198034"/>
    </source>
</evidence>
<evidence type="ECO:0000259" key="7">
    <source>
        <dbReference type="PROSITE" id="PS50109"/>
    </source>
</evidence>
<dbReference type="PANTHER" id="PTHR43047">
    <property type="entry name" value="TWO-COMPONENT HISTIDINE PROTEIN KINASE"/>
    <property type="match status" value="1"/>
</dbReference>
<evidence type="ECO:0000256" key="3">
    <source>
        <dbReference type="ARBA" id="ARBA00022553"/>
    </source>
</evidence>
<dbReference type="CDD" id="cd00082">
    <property type="entry name" value="HisKA"/>
    <property type="match status" value="1"/>
</dbReference>
<dbReference type="PROSITE" id="PS50109">
    <property type="entry name" value="HIS_KIN"/>
    <property type="match status" value="1"/>
</dbReference>
<proteinExistence type="predicted"/>
<dbReference type="SUPFAM" id="SSF55874">
    <property type="entry name" value="ATPase domain of HSP90 chaperone/DNA topoisomerase II/histidine kinase"/>
    <property type="match status" value="1"/>
</dbReference>
<dbReference type="EC" id="2.7.13.3" evidence="2"/>
<sequence>MNKLQNKSYLSLIIILLLQILFFYLVFLEYKGEKQLLVITREDKVDRKFKDKAEKLSDLIEGTQSYFNKYILFRELPDLKKYNESLVLMAKHLNNLIIDQNQSTRLKNKIKNNVVLNQNLINLKRKTDSIINERSTISQQLNLDEYLKPSNYKFEDVLNSVEFETDKKVDSVKKKGLFSRLGSALKGENDIQKEQINSILRLKFGKKVVSGDIKQQFKNVLLESQKHYNRQFGAIGRSLANIKKGEKNLIQKNQALVSAYREVNDKLKLMIDDVLDDNSVKIDEQAKLNKKVRFYMIITVMVLILFMLFVLLKYITDTFKVKRKLSEAKDQITKDLFLKNRIISTLTHEIKTPVSIINLYGAFMGNKNKDAELKEFFDTVVYTSNTLMHISNQALELVKNNEGEVNLNLESVNMSDETTAIVNSLKIFASSKNINLVFKNELPSNWVVAYDKAKFYQLVYNIVGNAVKFAKSTIEIVVKLEKNGDIESFLFTVKDDGIGIPKEDKEKIFDLEYQSRNNKSVDSLSLGLGLYLCKNIIKASNGTISVESELNKGSQIKFNLNFKK</sequence>
<evidence type="ECO:0000256" key="4">
    <source>
        <dbReference type="ARBA" id="ARBA00022679"/>
    </source>
</evidence>
<keyword evidence="6" id="KW-1133">Transmembrane helix</keyword>
<keyword evidence="3" id="KW-0597">Phosphoprotein</keyword>
<protein>
    <recommendedName>
        <fullName evidence="2">histidine kinase</fullName>
        <ecNumber evidence="2">2.7.13.3</ecNumber>
    </recommendedName>
</protein>
<gene>
    <name evidence="8" type="ORF">BWK62_01675</name>
</gene>
<dbReference type="InterPro" id="IPR036097">
    <property type="entry name" value="HisK_dim/P_sf"/>
</dbReference>